<gene>
    <name evidence="13" type="ORF">K9B37_11925</name>
</gene>
<dbReference type="SUPFAM" id="SSF74653">
    <property type="entry name" value="TolA/TonB C-terminal domain"/>
    <property type="match status" value="1"/>
</dbReference>
<evidence type="ECO:0000256" key="11">
    <source>
        <dbReference type="SAM" id="Phobius"/>
    </source>
</evidence>
<feature type="compositionally biased region" description="Basic and acidic residues" evidence="10">
    <location>
        <begin position="158"/>
        <end position="178"/>
    </location>
</feature>
<evidence type="ECO:0000256" key="6">
    <source>
        <dbReference type="ARBA" id="ARBA00022692"/>
    </source>
</evidence>
<comment type="similarity">
    <text evidence="2">Belongs to the TonB family.</text>
</comment>
<feature type="region of interest" description="Disordered" evidence="10">
    <location>
        <begin position="133"/>
        <end position="196"/>
    </location>
</feature>
<evidence type="ECO:0000313" key="13">
    <source>
        <dbReference type="EMBL" id="MBZ6076984.1"/>
    </source>
</evidence>
<evidence type="ECO:0000256" key="8">
    <source>
        <dbReference type="ARBA" id="ARBA00022989"/>
    </source>
</evidence>
<evidence type="ECO:0000256" key="10">
    <source>
        <dbReference type="SAM" id="MobiDB-lite"/>
    </source>
</evidence>
<feature type="transmembrane region" description="Helical" evidence="11">
    <location>
        <begin position="20"/>
        <end position="39"/>
    </location>
</feature>
<dbReference type="PROSITE" id="PS52015">
    <property type="entry name" value="TONB_CTD"/>
    <property type="match status" value="1"/>
</dbReference>
<comment type="subcellular location">
    <subcellularLocation>
        <location evidence="1">Cell inner membrane</location>
        <topology evidence="1">Single-pass membrane protein</topology>
        <orientation evidence="1">Periplasmic side</orientation>
    </subcellularLocation>
</comment>
<keyword evidence="3" id="KW-0813">Transport</keyword>
<evidence type="ECO:0000256" key="7">
    <source>
        <dbReference type="ARBA" id="ARBA00022927"/>
    </source>
</evidence>
<dbReference type="Gene3D" id="3.30.1150.10">
    <property type="match status" value="1"/>
</dbReference>
<keyword evidence="9 11" id="KW-0472">Membrane</keyword>
<dbReference type="EMBL" id="JAIRBM010000007">
    <property type="protein sequence ID" value="MBZ6076984.1"/>
    <property type="molecule type" value="Genomic_DNA"/>
</dbReference>
<dbReference type="InterPro" id="IPR006260">
    <property type="entry name" value="TonB/TolA_C"/>
</dbReference>
<evidence type="ECO:0000259" key="12">
    <source>
        <dbReference type="PROSITE" id="PS52015"/>
    </source>
</evidence>
<evidence type="ECO:0000256" key="9">
    <source>
        <dbReference type="ARBA" id="ARBA00023136"/>
    </source>
</evidence>
<reference evidence="13 14" key="1">
    <citation type="submission" date="2021-09" db="EMBL/GenBank/DDBJ databases">
        <title>The complete genome sequence of a new microorganism.</title>
        <authorList>
            <person name="Zi Z."/>
        </authorList>
    </citation>
    <scope>NUCLEOTIDE SEQUENCE [LARGE SCALE GENOMIC DNA]</scope>
    <source>
        <strain evidence="13 14">WGZ8</strain>
    </source>
</reference>
<protein>
    <submittedName>
        <fullName evidence="13">Energy transducer TonB</fullName>
    </submittedName>
</protein>
<feature type="domain" description="TonB C-terminal" evidence="12">
    <location>
        <begin position="205"/>
        <end position="296"/>
    </location>
</feature>
<dbReference type="Pfam" id="PF03544">
    <property type="entry name" value="TonB_C"/>
    <property type="match status" value="1"/>
</dbReference>
<dbReference type="InterPro" id="IPR051045">
    <property type="entry name" value="TonB-dependent_transducer"/>
</dbReference>
<dbReference type="NCBIfam" id="TIGR01352">
    <property type="entry name" value="tonB_Cterm"/>
    <property type="match status" value="1"/>
</dbReference>
<dbReference type="Proteomes" id="UP000704176">
    <property type="component" value="Unassembled WGS sequence"/>
</dbReference>
<keyword evidence="5" id="KW-0997">Cell inner membrane</keyword>
<dbReference type="InterPro" id="IPR037682">
    <property type="entry name" value="TonB_C"/>
</dbReference>
<dbReference type="PANTHER" id="PTHR33446">
    <property type="entry name" value="PROTEIN TONB-RELATED"/>
    <property type="match status" value="1"/>
</dbReference>
<sequence length="296" mass="31464">MSEVSDQSFGIVTETRGIGAAFLVALTLHIGAIGALVLWRTSGTLRAPGEQLVTIDLAPAMQNVESVAPADVTTLSESREQELPDATKVEAEAVDMTERTAVEQEPGSAELVEALSVQELPIADSEAVVTISPSTAVRAQPPEESKPQSKPLKLPPPKKVERKPPSPQSERRKARPSDPRQGQVATSRENLQGAAAAADPDVLNRYIATLAATLRDRLRYPEIARSQGISGVATLRFTMHRSGQVIGASLLRSTGSPVLDEAALAVARPGGNLPPAPDSLPQQQFSLSVPLRFNLR</sequence>
<proteinExistence type="inferred from homology"/>
<keyword evidence="7" id="KW-0653">Protein transport</keyword>
<keyword evidence="8 11" id="KW-1133">Transmembrane helix</keyword>
<evidence type="ECO:0000256" key="2">
    <source>
        <dbReference type="ARBA" id="ARBA00006555"/>
    </source>
</evidence>
<organism evidence="13 14">
    <name type="scientific">Microvirga puerhi</name>
    <dbReference type="NCBI Taxonomy" id="2876078"/>
    <lineage>
        <taxon>Bacteria</taxon>
        <taxon>Pseudomonadati</taxon>
        <taxon>Pseudomonadota</taxon>
        <taxon>Alphaproteobacteria</taxon>
        <taxon>Hyphomicrobiales</taxon>
        <taxon>Methylobacteriaceae</taxon>
        <taxon>Microvirga</taxon>
    </lineage>
</organism>
<accession>A0ABS7VN72</accession>
<keyword evidence="6 11" id="KW-0812">Transmembrane</keyword>
<name>A0ABS7VN72_9HYPH</name>
<evidence type="ECO:0000256" key="4">
    <source>
        <dbReference type="ARBA" id="ARBA00022475"/>
    </source>
</evidence>
<evidence type="ECO:0000313" key="14">
    <source>
        <dbReference type="Proteomes" id="UP000704176"/>
    </source>
</evidence>
<keyword evidence="14" id="KW-1185">Reference proteome</keyword>
<keyword evidence="4" id="KW-1003">Cell membrane</keyword>
<evidence type="ECO:0000256" key="1">
    <source>
        <dbReference type="ARBA" id="ARBA00004383"/>
    </source>
</evidence>
<evidence type="ECO:0000256" key="3">
    <source>
        <dbReference type="ARBA" id="ARBA00022448"/>
    </source>
</evidence>
<evidence type="ECO:0000256" key="5">
    <source>
        <dbReference type="ARBA" id="ARBA00022519"/>
    </source>
</evidence>
<dbReference type="RefSeq" id="WP_224313298.1">
    <property type="nucleotide sequence ID" value="NZ_JAIRBM010000007.1"/>
</dbReference>
<dbReference type="PANTHER" id="PTHR33446:SF2">
    <property type="entry name" value="PROTEIN TONB"/>
    <property type="match status" value="1"/>
</dbReference>
<comment type="caution">
    <text evidence="13">The sequence shown here is derived from an EMBL/GenBank/DDBJ whole genome shotgun (WGS) entry which is preliminary data.</text>
</comment>